<dbReference type="Pfam" id="PF00106">
    <property type="entry name" value="adh_short"/>
    <property type="match status" value="1"/>
</dbReference>
<dbReference type="GO" id="GO:0016491">
    <property type="term" value="F:oxidoreductase activity"/>
    <property type="evidence" value="ECO:0007669"/>
    <property type="project" value="UniProtKB-KW"/>
</dbReference>
<dbReference type="CDD" id="cd05233">
    <property type="entry name" value="SDR_c"/>
    <property type="match status" value="1"/>
</dbReference>
<dbReference type="OrthoDB" id="3743899at2"/>
<feature type="domain" description="Ketoreductase" evidence="4">
    <location>
        <begin position="7"/>
        <end position="186"/>
    </location>
</feature>
<name>A0A2N3XVI9_SACSN</name>
<dbReference type="PANTHER" id="PTHR44196">
    <property type="entry name" value="DEHYDROGENASE/REDUCTASE SDR FAMILY MEMBER 7B"/>
    <property type="match status" value="1"/>
</dbReference>
<dbReference type="STRING" id="994479.GCA_000194155_01813"/>
<dbReference type="InterPro" id="IPR057326">
    <property type="entry name" value="KR_dom"/>
</dbReference>
<dbReference type="InterPro" id="IPR036291">
    <property type="entry name" value="NAD(P)-bd_dom_sf"/>
</dbReference>
<organism evidence="5 6">
    <name type="scientific">Saccharopolyspora spinosa</name>
    <dbReference type="NCBI Taxonomy" id="60894"/>
    <lineage>
        <taxon>Bacteria</taxon>
        <taxon>Bacillati</taxon>
        <taxon>Actinomycetota</taxon>
        <taxon>Actinomycetes</taxon>
        <taxon>Pseudonocardiales</taxon>
        <taxon>Pseudonocardiaceae</taxon>
        <taxon>Saccharopolyspora</taxon>
    </lineage>
</organism>
<dbReference type="PRINTS" id="PR00080">
    <property type="entry name" value="SDRFAMILY"/>
</dbReference>
<evidence type="ECO:0000256" key="1">
    <source>
        <dbReference type="ARBA" id="ARBA00006484"/>
    </source>
</evidence>
<keyword evidence="2" id="KW-0560">Oxidoreductase</keyword>
<dbReference type="SMART" id="SM00822">
    <property type="entry name" value="PKS_KR"/>
    <property type="match status" value="1"/>
</dbReference>
<dbReference type="EMBL" id="PJNB01000001">
    <property type="protein sequence ID" value="PKW14631.1"/>
    <property type="molecule type" value="Genomic_DNA"/>
</dbReference>
<comment type="caution">
    <text evidence="5">The sequence shown here is derived from an EMBL/GenBank/DDBJ whole genome shotgun (WGS) entry which is preliminary data.</text>
</comment>
<dbReference type="GO" id="GO:0016020">
    <property type="term" value="C:membrane"/>
    <property type="evidence" value="ECO:0007669"/>
    <property type="project" value="TreeGrafter"/>
</dbReference>
<keyword evidence="6" id="KW-1185">Reference proteome</keyword>
<evidence type="ECO:0000256" key="3">
    <source>
        <dbReference type="RuleBase" id="RU000363"/>
    </source>
</evidence>
<evidence type="ECO:0000256" key="2">
    <source>
        <dbReference type="ARBA" id="ARBA00023002"/>
    </source>
</evidence>
<comment type="similarity">
    <text evidence="1 3">Belongs to the short-chain dehydrogenases/reductases (SDR) family.</text>
</comment>
<dbReference type="Proteomes" id="UP000233786">
    <property type="component" value="Unassembled WGS sequence"/>
</dbReference>
<reference evidence="5" key="1">
    <citation type="submission" date="2017-12" db="EMBL/GenBank/DDBJ databases">
        <title>Sequencing the genomes of 1000 Actinobacteria strains.</title>
        <authorList>
            <person name="Klenk H.-P."/>
        </authorList>
    </citation>
    <scope>NUCLEOTIDE SEQUENCE [LARGE SCALE GENOMIC DNA]</scope>
    <source>
        <strain evidence="5">DSM 44228</strain>
    </source>
</reference>
<dbReference type="AlphaFoldDB" id="A0A2N3XVI9"/>
<evidence type="ECO:0000259" key="4">
    <source>
        <dbReference type="SMART" id="SM00822"/>
    </source>
</evidence>
<dbReference type="PROSITE" id="PS00061">
    <property type="entry name" value="ADH_SHORT"/>
    <property type="match status" value="1"/>
</dbReference>
<sequence length="290" mass="31336">MPNVSGKVVLITGAARGIGAQTARELARRGARLALIGLEPDELATVAAELGDGHFWGEADVTDPDSIEAAVSRAAEHFGRIDVAIANAGIAPVGTVRKSDPRAFVKTIDVNLNGVFHTVRAALPHLADRRGYLLVVSSLSAFAPIGGMAAYTASKAGADALASALRSEVAHLGVMVGSAHPSWIDTDMVRDVAHDLRSFHEMRKRLPWPMRATTSVESCGKAFADGVERRARRVYVPRSIMLMHWLRNAPSSRLVERLMMPTMRRLIPKMEEEVAGLGRSLSERHQKLQG</sequence>
<dbReference type="Gene3D" id="3.40.50.720">
    <property type="entry name" value="NAD(P)-binding Rossmann-like Domain"/>
    <property type="match status" value="1"/>
</dbReference>
<proteinExistence type="inferred from homology"/>
<evidence type="ECO:0000313" key="6">
    <source>
        <dbReference type="Proteomes" id="UP000233786"/>
    </source>
</evidence>
<dbReference type="SUPFAM" id="SSF51735">
    <property type="entry name" value="NAD(P)-binding Rossmann-fold domains"/>
    <property type="match status" value="1"/>
</dbReference>
<dbReference type="RefSeq" id="WP_029535132.1">
    <property type="nucleotide sequence ID" value="NZ_CP061007.1"/>
</dbReference>
<dbReference type="PRINTS" id="PR00081">
    <property type="entry name" value="GDHRDH"/>
</dbReference>
<evidence type="ECO:0000313" key="5">
    <source>
        <dbReference type="EMBL" id="PKW14631.1"/>
    </source>
</evidence>
<gene>
    <name evidence="5" type="ORF">A8926_2263</name>
</gene>
<accession>A0A2N3XVI9</accession>
<dbReference type="PANTHER" id="PTHR44196:SF1">
    <property type="entry name" value="DEHYDROGENASE_REDUCTASE SDR FAMILY MEMBER 7B"/>
    <property type="match status" value="1"/>
</dbReference>
<protein>
    <recommendedName>
        <fullName evidence="4">Ketoreductase domain-containing protein</fullName>
    </recommendedName>
</protein>
<dbReference type="InterPro" id="IPR020904">
    <property type="entry name" value="Sc_DH/Rdtase_CS"/>
</dbReference>
<dbReference type="InterPro" id="IPR002347">
    <property type="entry name" value="SDR_fam"/>
</dbReference>
<dbReference type="NCBIfam" id="NF004526">
    <property type="entry name" value="PRK05872.1"/>
    <property type="match status" value="1"/>
</dbReference>